<proteinExistence type="predicted"/>
<evidence type="ECO:0000313" key="2">
    <source>
        <dbReference type="Proteomes" id="UP000290900"/>
    </source>
</evidence>
<name>A0A448YND7_BRENA</name>
<dbReference type="Proteomes" id="UP000290900">
    <property type="component" value="Unassembled WGS sequence"/>
</dbReference>
<dbReference type="OrthoDB" id="28245at2759"/>
<dbReference type="EMBL" id="CAACVR010000023">
    <property type="protein sequence ID" value="VEU22383.1"/>
    <property type="molecule type" value="Genomic_DNA"/>
</dbReference>
<protein>
    <submittedName>
        <fullName evidence="1">DEKNAAC103463</fullName>
    </submittedName>
</protein>
<reference evidence="1 2" key="1">
    <citation type="submission" date="2018-12" db="EMBL/GenBank/DDBJ databases">
        <authorList>
            <person name="Tiukova I."/>
            <person name="Dainat J."/>
        </authorList>
    </citation>
    <scope>NUCLEOTIDE SEQUENCE [LARGE SCALE GENOMIC DNA]</scope>
</reference>
<accession>A0A448YND7</accession>
<gene>
    <name evidence="1" type="ORF">BRENAR_LOCUS3114</name>
</gene>
<organism evidence="1 2">
    <name type="scientific">Brettanomyces naardenensis</name>
    <name type="common">Yeast</name>
    <dbReference type="NCBI Taxonomy" id="13370"/>
    <lineage>
        <taxon>Eukaryota</taxon>
        <taxon>Fungi</taxon>
        <taxon>Dikarya</taxon>
        <taxon>Ascomycota</taxon>
        <taxon>Saccharomycotina</taxon>
        <taxon>Pichiomycetes</taxon>
        <taxon>Pichiales</taxon>
        <taxon>Pichiaceae</taxon>
        <taxon>Brettanomyces</taxon>
    </lineage>
</organism>
<dbReference type="InParanoid" id="A0A448YND7"/>
<keyword evidence="2" id="KW-1185">Reference proteome</keyword>
<dbReference type="AlphaFoldDB" id="A0A448YND7"/>
<sequence>MSSITNSLWDKAVNEIPMNVKIYRDFGIDATPSRINSTLYATASPAALESATVTSLLPILADIRTGAQTVKELRRISESPTTSAIAAGLRDASVGNGEDARLISLIDRTIGSICSYFAASNPTDYYVFLKGRFRMINVESLYFPSVDLLGMLHLQQNNFIIHLNLVADVLKSPEDNPSLR</sequence>
<evidence type="ECO:0000313" key="1">
    <source>
        <dbReference type="EMBL" id="VEU22383.1"/>
    </source>
</evidence>